<protein>
    <submittedName>
        <fullName evidence="1">Uncharacterized protein</fullName>
    </submittedName>
</protein>
<sequence length="40" mass="4121">MGIQSLYRDTDPCIQILLADRGASGYGSSNKCNGGDNAAS</sequence>
<reference evidence="1" key="1">
    <citation type="submission" date="2023-07" db="EMBL/GenBank/DDBJ databases">
        <title>Sorghum-associated microbial communities from plants grown in Nebraska, USA.</title>
        <authorList>
            <person name="Schachtman D."/>
        </authorList>
    </citation>
    <scope>NUCLEOTIDE SEQUENCE</scope>
    <source>
        <strain evidence="1">DS3754</strain>
    </source>
</reference>
<comment type="caution">
    <text evidence="1">The sequence shown here is derived from an EMBL/GenBank/DDBJ whole genome shotgun (WGS) entry which is preliminary data.</text>
</comment>
<evidence type="ECO:0000313" key="2">
    <source>
        <dbReference type="Proteomes" id="UP001242045"/>
    </source>
</evidence>
<accession>A0AAW8CT81</accession>
<organism evidence="1 2">
    <name type="scientific">Variovorax boronicumulans</name>
    <dbReference type="NCBI Taxonomy" id="436515"/>
    <lineage>
        <taxon>Bacteria</taxon>
        <taxon>Pseudomonadati</taxon>
        <taxon>Pseudomonadota</taxon>
        <taxon>Betaproteobacteria</taxon>
        <taxon>Burkholderiales</taxon>
        <taxon>Comamonadaceae</taxon>
        <taxon>Variovorax</taxon>
    </lineage>
</organism>
<gene>
    <name evidence="1" type="ORF">J2W31_000024</name>
</gene>
<dbReference type="AlphaFoldDB" id="A0AAW8CT81"/>
<name>A0AAW8CT81_9BURK</name>
<evidence type="ECO:0000313" key="1">
    <source>
        <dbReference type="EMBL" id="MDP9890928.1"/>
    </source>
</evidence>
<dbReference type="Proteomes" id="UP001242045">
    <property type="component" value="Unassembled WGS sequence"/>
</dbReference>
<proteinExistence type="predicted"/>
<dbReference type="EMBL" id="JAUSRD010000001">
    <property type="protein sequence ID" value="MDP9890928.1"/>
    <property type="molecule type" value="Genomic_DNA"/>
</dbReference>